<sequence>MKDKITVYGSTGFIGSRFCNMYPEDVVKASVQGSGELAVATNEFLYLISTTDNYNIMSDPY</sequence>
<dbReference type="AlphaFoldDB" id="X0VQ51"/>
<organism evidence="1">
    <name type="scientific">marine sediment metagenome</name>
    <dbReference type="NCBI Taxonomy" id="412755"/>
    <lineage>
        <taxon>unclassified sequences</taxon>
        <taxon>metagenomes</taxon>
        <taxon>ecological metagenomes</taxon>
    </lineage>
</organism>
<name>X0VQ51_9ZZZZ</name>
<reference evidence="1" key="1">
    <citation type="journal article" date="2014" name="Front. Microbiol.">
        <title>High frequency of phylogenetically diverse reductive dehalogenase-homologous genes in deep subseafloor sedimentary metagenomes.</title>
        <authorList>
            <person name="Kawai M."/>
            <person name="Futagami T."/>
            <person name="Toyoda A."/>
            <person name="Takaki Y."/>
            <person name="Nishi S."/>
            <person name="Hori S."/>
            <person name="Arai W."/>
            <person name="Tsubouchi T."/>
            <person name="Morono Y."/>
            <person name="Uchiyama I."/>
            <person name="Ito T."/>
            <person name="Fujiyama A."/>
            <person name="Inagaki F."/>
            <person name="Takami H."/>
        </authorList>
    </citation>
    <scope>NUCLEOTIDE SEQUENCE</scope>
    <source>
        <strain evidence="1">Expedition CK06-06</strain>
    </source>
</reference>
<accession>X0VQ51</accession>
<evidence type="ECO:0000313" key="1">
    <source>
        <dbReference type="EMBL" id="GAG02696.1"/>
    </source>
</evidence>
<protein>
    <recommendedName>
        <fullName evidence="2">NAD-dependent epimerase/dehydratase domain-containing protein</fullName>
    </recommendedName>
</protein>
<dbReference type="EMBL" id="BARS01023989">
    <property type="protein sequence ID" value="GAG02696.1"/>
    <property type="molecule type" value="Genomic_DNA"/>
</dbReference>
<evidence type="ECO:0008006" key="2">
    <source>
        <dbReference type="Google" id="ProtNLM"/>
    </source>
</evidence>
<feature type="non-terminal residue" evidence="1">
    <location>
        <position position="61"/>
    </location>
</feature>
<proteinExistence type="predicted"/>
<comment type="caution">
    <text evidence="1">The sequence shown here is derived from an EMBL/GenBank/DDBJ whole genome shotgun (WGS) entry which is preliminary data.</text>
</comment>
<gene>
    <name evidence="1" type="ORF">S01H1_38144</name>
</gene>